<evidence type="ECO:0000313" key="2">
    <source>
        <dbReference type="EMBL" id="CAG8677975.1"/>
    </source>
</evidence>
<name>A0A9N9HG55_FUNMO</name>
<dbReference type="AlphaFoldDB" id="A0A9N9HG55"/>
<reference evidence="2" key="1">
    <citation type="submission" date="2021-06" db="EMBL/GenBank/DDBJ databases">
        <authorList>
            <person name="Kallberg Y."/>
            <person name="Tangrot J."/>
            <person name="Rosling A."/>
        </authorList>
    </citation>
    <scope>NUCLEOTIDE SEQUENCE</scope>
    <source>
        <strain evidence="2">87-6 pot B 2015</strain>
    </source>
</reference>
<dbReference type="Proteomes" id="UP000789375">
    <property type="component" value="Unassembled WGS sequence"/>
</dbReference>
<evidence type="ECO:0000313" key="3">
    <source>
        <dbReference type="Proteomes" id="UP000789375"/>
    </source>
</evidence>
<comment type="caution">
    <text evidence="2">The sequence shown here is derived from an EMBL/GenBank/DDBJ whole genome shotgun (WGS) entry which is preliminary data.</text>
</comment>
<keyword evidence="3" id="KW-1185">Reference proteome</keyword>
<feature type="region of interest" description="Disordered" evidence="1">
    <location>
        <begin position="20"/>
        <end position="47"/>
    </location>
</feature>
<proteinExistence type="predicted"/>
<gene>
    <name evidence="2" type="ORF">FMOSSE_LOCUS12735</name>
</gene>
<organism evidence="2 3">
    <name type="scientific">Funneliformis mosseae</name>
    <name type="common">Endomycorrhizal fungus</name>
    <name type="synonym">Glomus mosseae</name>
    <dbReference type="NCBI Taxonomy" id="27381"/>
    <lineage>
        <taxon>Eukaryota</taxon>
        <taxon>Fungi</taxon>
        <taxon>Fungi incertae sedis</taxon>
        <taxon>Mucoromycota</taxon>
        <taxon>Glomeromycotina</taxon>
        <taxon>Glomeromycetes</taxon>
        <taxon>Glomerales</taxon>
        <taxon>Glomeraceae</taxon>
        <taxon>Funneliformis</taxon>
    </lineage>
</organism>
<accession>A0A9N9HG55</accession>
<sequence>MEKHKEQTVFERGMIIGLHKGNNHEAKGLTDIPPHSGRPPLLNKHES</sequence>
<dbReference type="EMBL" id="CAJVPP010006409">
    <property type="protein sequence ID" value="CAG8677975.1"/>
    <property type="molecule type" value="Genomic_DNA"/>
</dbReference>
<evidence type="ECO:0000256" key="1">
    <source>
        <dbReference type="SAM" id="MobiDB-lite"/>
    </source>
</evidence>
<protein>
    <submittedName>
        <fullName evidence="2">3833_t:CDS:1</fullName>
    </submittedName>
</protein>